<protein>
    <submittedName>
        <fullName evidence="2">Uncharacterized protein</fullName>
    </submittedName>
</protein>
<reference evidence="2" key="1">
    <citation type="submission" date="2020-05" db="EMBL/GenBank/DDBJ databases">
        <title>Mycena genomes resolve the evolution of fungal bioluminescence.</title>
        <authorList>
            <person name="Tsai I.J."/>
        </authorList>
    </citation>
    <scope>NUCLEOTIDE SEQUENCE</scope>
    <source>
        <strain evidence="2">171206Taipei</strain>
    </source>
</reference>
<evidence type="ECO:0000313" key="2">
    <source>
        <dbReference type="EMBL" id="KAF7312492.1"/>
    </source>
</evidence>
<dbReference type="OrthoDB" id="3124092at2759"/>
<feature type="region of interest" description="Disordered" evidence="1">
    <location>
        <begin position="413"/>
        <end position="434"/>
    </location>
</feature>
<keyword evidence="3" id="KW-1185">Reference proteome</keyword>
<sequence>MQTSKKPTDWAIISGVVGDITSLSDQIDMRIIDVCHCAPVSRKSNNGVVLWSPQTRLVFIQAMIAYSEAKDVKLSGGLLSCAPCSVFVANFLLSRLNEVRDKRQINSCLQQLRKSTKAATPWLFKLLTTYSRADLDIPDWILRFPRPDTQGLLASPSPQCYRMQPTLVFDIGVNTSHPYWQQAVGEIILLHSTAVTPTQNVSADHANGEMKLLSPCRLGKVQSHVLDGDRDEAETVTGALHPEGSRGGDNSPPLWRYASPVVPPHLRARLVGRTKAWTVRHRVYLYDSEDRHPFAEVVYNFPPLSHISLLPQPSAHYAMTNLKTVVEKAGHACPINGGMHEFPIASYAVQPNNKRNRKKKRIDEPPQADPAEIKIEVVDLYSSPTHSTNLNPDHIPYEPLQWIIMEPATEKEHRNNLDTEAVESESTESCRRSEGVISMPEVTEKDPPQVSGNDTTLECSRRPYSSLIDWNKMPAKSSTTRPRRKVSQSGHANGAQARGPGPKRTLRKAIRLHHPYPQPKATDVPQHS</sequence>
<feature type="compositionally biased region" description="Basic residues" evidence="1">
    <location>
        <begin position="504"/>
        <end position="514"/>
    </location>
</feature>
<dbReference type="Proteomes" id="UP000636479">
    <property type="component" value="Unassembled WGS sequence"/>
</dbReference>
<dbReference type="RefSeq" id="XP_037224600.1">
    <property type="nucleotide sequence ID" value="XM_037359505.1"/>
</dbReference>
<dbReference type="AlphaFoldDB" id="A0A8H6T9N6"/>
<accession>A0A8H6T9N6</accession>
<comment type="caution">
    <text evidence="2">The sequence shown here is derived from an EMBL/GenBank/DDBJ whole genome shotgun (WGS) entry which is preliminary data.</text>
</comment>
<evidence type="ECO:0000256" key="1">
    <source>
        <dbReference type="SAM" id="MobiDB-lite"/>
    </source>
</evidence>
<organism evidence="2 3">
    <name type="scientific">Mycena indigotica</name>
    <dbReference type="NCBI Taxonomy" id="2126181"/>
    <lineage>
        <taxon>Eukaryota</taxon>
        <taxon>Fungi</taxon>
        <taxon>Dikarya</taxon>
        <taxon>Basidiomycota</taxon>
        <taxon>Agaricomycotina</taxon>
        <taxon>Agaricomycetes</taxon>
        <taxon>Agaricomycetidae</taxon>
        <taxon>Agaricales</taxon>
        <taxon>Marasmiineae</taxon>
        <taxon>Mycenaceae</taxon>
        <taxon>Mycena</taxon>
    </lineage>
</organism>
<evidence type="ECO:0000313" key="3">
    <source>
        <dbReference type="Proteomes" id="UP000636479"/>
    </source>
</evidence>
<dbReference type="EMBL" id="JACAZF010000002">
    <property type="protein sequence ID" value="KAF7312492.1"/>
    <property type="molecule type" value="Genomic_DNA"/>
</dbReference>
<feature type="region of interest" description="Disordered" evidence="1">
    <location>
        <begin position="469"/>
        <end position="528"/>
    </location>
</feature>
<proteinExistence type="predicted"/>
<name>A0A8H6T9N6_9AGAR</name>
<gene>
    <name evidence="2" type="ORF">MIND_00262900</name>
</gene>
<dbReference type="GeneID" id="59342021"/>